<evidence type="ECO:0000256" key="2">
    <source>
        <dbReference type="SAM" id="SignalP"/>
    </source>
</evidence>
<dbReference type="InterPro" id="IPR025711">
    <property type="entry name" value="PepSY"/>
</dbReference>
<dbReference type="RefSeq" id="WP_192771244.1">
    <property type="nucleotide sequence ID" value="NZ_JADBEB010000001.1"/>
</dbReference>
<feature type="region of interest" description="Disordered" evidence="1">
    <location>
        <begin position="35"/>
        <end position="94"/>
    </location>
</feature>
<proteinExistence type="predicted"/>
<keyword evidence="2" id="KW-0732">Signal</keyword>
<dbReference type="Gene3D" id="3.10.450.40">
    <property type="match status" value="1"/>
</dbReference>
<dbReference type="Proteomes" id="UP000649753">
    <property type="component" value="Unassembled WGS sequence"/>
</dbReference>
<dbReference type="AlphaFoldDB" id="A0A927MD61"/>
<gene>
    <name evidence="4" type="ORF">H4W31_007957</name>
</gene>
<feature type="compositionally biased region" description="Low complexity" evidence="1">
    <location>
        <begin position="35"/>
        <end position="53"/>
    </location>
</feature>
<dbReference type="Pfam" id="PF03413">
    <property type="entry name" value="PepSY"/>
    <property type="match status" value="1"/>
</dbReference>
<accession>A0A927MD61</accession>
<evidence type="ECO:0000256" key="1">
    <source>
        <dbReference type="SAM" id="MobiDB-lite"/>
    </source>
</evidence>
<feature type="chain" id="PRO_5037894928" description="PepSY domain-containing protein" evidence="2">
    <location>
        <begin position="29"/>
        <end position="175"/>
    </location>
</feature>
<protein>
    <recommendedName>
        <fullName evidence="3">PepSY domain-containing protein</fullName>
    </recommendedName>
</protein>
<name>A0A927MD61_9ACTN</name>
<organism evidence="4 5">
    <name type="scientific">Plantactinospora soyae</name>
    <dbReference type="NCBI Taxonomy" id="1544732"/>
    <lineage>
        <taxon>Bacteria</taxon>
        <taxon>Bacillati</taxon>
        <taxon>Actinomycetota</taxon>
        <taxon>Actinomycetes</taxon>
        <taxon>Micromonosporales</taxon>
        <taxon>Micromonosporaceae</taxon>
        <taxon>Plantactinospora</taxon>
    </lineage>
</organism>
<evidence type="ECO:0000313" key="4">
    <source>
        <dbReference type="EMBL" id="MBE1492319.1"/>
    </source>
</evidence>
<keyword evidence="5" id="KW-1185">Reference proteome</keyword>
<feature type="domain" description="PepSY" evidence="3">
    <location>
        <begin position="90"/>
        <end position="148"/>
    </location>
</feature>
<feature type="signal peptide" evidence="2">
    <location>
        <begin position="1"/>
        <end position="28"/>
    </location>
</feature>
<evidence type="ECO:0000259" key="3">
    <source>
        <dbReference type="Pfam" id="PF03413"/>
    </source>
</evidence>
<reference evidence="4" key="1">
    <citation type="submission" date="2020-10" db="EMBL/GenBank/DDBJ databases">
        <title>Sequencing the genomes of 1000 actinobacteria strains.</title>
        <authorList>
            <person name="Klenk H.-P."/>
        </authorList>
    </citation>
    <scope>NUCLEOTIDE SEQUENCE</scope>
    <source>
        <strain evidence="4">DSM 46832</strain>
    </source>
</reference>
<comment type="caution">
    <text evidence="4">The sequence shown here is derived from an EMBL/GenBank/DDBJ whole genome shotgun (WGS) entry which is preliminary data.</text>
</comment>
<evidence type="ECO:0000313" key="5">
    <source>
        <dbReference type="Proteomes" id="UP000649753"/>
    </source>
</evidence>
<feature type="region of interest" description="Disordered" evidence="1">
    <location>
        <begin position="133"/>
        <end position="175"/>
    </location>
</feature>
<sequence>MRRKTLILSIGGALAAAAVVGTAIGASAAEGERQGLGLAPLATTAATTDPTGTPGTGPSGTPTSGPTGTPGGTPTGSPTGSPGATGGTAVSSERAVEIALASAGGGQLDEVEREQEHGRTVWSVELVKDGGEVEVDVDATTGEVVKTERDDKDDDSDDDKGSDDRDDDDDDGDDD</sequence>
<feature type="compositionally biased region" description="Acidic residues" evidence="1">
    <location>
        <begin position="151"/>
        <end position="175"/>
    </location>
</feature>
<dbReference type="EMBL" id="JADBEB010000001">
    <property type="protein sequence ID" value="MBE1492319.1"/>
    <property type="molecule type" value="Genomic_DNA"/>
</dbReference>